<name>A0A382LHW7_9ZZZZ</name>
<accession>A0A382LHW7</accession>
<keyword evidence="1" id="KW-0472">Membrane</keyword>
<feature type="transmembrane region" description="Helical" evidence="1">
    <location>
        <begin position="30"/>
        <end position="49"/>
    </location>
</feature>
<protein>
    <submittedName>
        <fullName evidence="2">Uncharacterized protein</fullName>
    </submittedName>
</protein>
<keyword evidence="1" id="KW-1133">Transmembrane helix</keyword>
<evidence type="ECO:0000256" key="1">
    <source>
        <dbReference type="SAM" id="Phobius"/>
    </source>
</evidence>
<dbReference type="EMBL" id="UINC01087149">
    <property type="protein sequence ID" value="SVC36279.1"/>
    <property type="molecule type" value="Genomic_DNA"/>
</dbReference>
<organism evidence="2">
    <name type="scientific">marine metagenome</name>
    <dbReference type="NCBI Taxonomy" id="408172"/>
    <lineage>
        <taxon>unclassified sequences</taxon>
        <taxon>metagenomes</taxon>
        <taxon>ecological metagenomes</taxon>
    </lineage>
</organism>
<proteinExistence type="predicted"/>
<keyword evidence="1" id="KW-0812">Transmembrane</keyword>
<reference evidence="2" key="1">
    <citation type="submission" date="2018-05" db="EMBL/GenBank/DDBJ databases">
        <authorList>
            <person name="Lanie J.A."/>
            <person name="Ng W.-L."/>
            <person name="Kazmierczak K.M."/>
            <person name="Andrzejewski T.M."/>
            <person name="Davidsen T.M."/>
            <person name="Wayne K.J."/>
            <person name="Tettelin H."/>
            <person name="Glass J.I."/>
            <person name="Rusch D."/>
            <person name="Podicherti R."/>
            <person name="Tsui H.-C.T."/>
            <person name="Winkler M.E."/>
        </authorList>
    </citation>
    <scope>NUCLEOTIDE SEQUENCE</scope>
</reference>
<sequence>VFSGCGTESGKHKVDPTINGELIMKLRDKILYMSFGAGLVILGMVLNSLTGRDANAQEESVNVETNDQKRLEDVTFRNITCESIVSKTGFVIKDGSGLRAIIGLDDSGDARLVIYGDDSNHKVAYLGKNTGGNGEVMLKLQSRSQVDKREASMRIDKNGGRFDCYNKMGSDVARLVVGSSGGVVDLRDKFGDVK</sequence>
<dbReference type="AlphaFoldDB" id="A0A382LHW7"/>
<evidence type="ECO:0000313" key="2">
    <source>
        <dbReference type="EMBL" id="SVC36279.1"/>
    </source>
</evidence>
<gene>
    <name evidence="2" type="ORF">METZ01_LOCUS289133</name>
</gene>
<feature type="non-terminal residue" evidence="2">
    <location>
        <position position="1"/>
    </location>
</feature>